<dbReference type="EMBL" id="JBAKIA010000016">
    <property type="protein sequence ID" value="MEJ8476211.1"/>
    <property type="molecule type" value="Genomic_DNA"/>
</dbReference>
<dbReference type="GO" id="GO:0008233">
    <property type="term" value="F:peptidase activity"/>
    <property type="evidence" value="ECO:0007669"/>
    <property type="project" value="UniProtKB-KW"/>
</dbReference>
<evidence type="ECO:0000313" key="2">
    <source>
        <dbReference type="Proteomes" id="UP001385499"/>
    </source>
</evidence>
<dbReference type="EC" id="3.4.23.-" evidence="1"/>
<name>A0ABU8TPW8_9HYPH</name>
<keyword evidence="1" id="KW-0378">Hydrolase</keyword>
<dbReference type="InterPro" id="IPR021109">
    <property type="entry name" value="Peptidase_aspartic_dom_sf"/>
</dbReference>
<keyword evidence="2" id="KW-1185">Reference proteome</keyword>
<organism evidence="1 2">
    <name type="scientific">Roseibium algae</name>
    <dbReference type="NCBI Taxonomy" id="3123038"/>
    <lineage>
        <taxon>Bacteria</taxon>
        <taxon>Pseudomonadati</taxon>
        <taxon>Pseudomonadota</taxon>
        <taxon>Alphaproteobacteria</taxon>
        <taxon>Hyphomicrobiales</taxon>
        <taxon>Stappiaceae</taxon>
        <taxon>Roseibium</taxon>
    </lineage>
</organism>
<proteinExistence type="predicted"/>
<dbReference type="RefSeq" id="WP_340276619.1">
    <property type="nucleotide sequence ID" value="NZ_JBAKIA010000016.1"/>
</dbReference>
<dbReference type="GO" id="GO:0006508">
    <property type="term" value="P:proteolysis"/>
    <property type="evidence" value="ECO:0007669"/>
    <property type="project" value="UniProtKB-KW"/>
</dbReference>
<accession>A0ABU8TPW8</accession>
<reference evidence="1 2" key="1">
    <citation type="submission" date="2024-02" db="EMBL/GenBank/DDBJ databases">
        <title>Roseibium algae sp. nov., isolated from marine alga (Grateloupia sp.), showing potential in myo-inositol conversion.</title>
        <authorList>
            <person name="Wang Y."/>
        </authorList>
    </citation>
    <scope>NUCLEOTIDE SEQUENCE [LARGE SCALE GENOMIC DNA]</scope>
    <source>
        <strain evidence="1 2">H3510</strain>
    </source>
</reference>
<gene>
    <name evidence="1" type="ORF">V6575_19135</name>
</gene>
<dbReference type="InterPro" id="IPR011969">
    <property type="entry name" value="Clan_AA_Asp_peptidase_C"/>
</dbReference>
<dbReference type="InterPro" id="IPR001969">
    <property type="entry name" value="Aspartic_peptidase_AS"/>
</dbReference>
<dbReference type="Gene3D" id="2.40.70.10">
    <property type="entry name" value="Acid Proteases"/>
    <property type="match status" value="1"/>
</dbReference>
<protein>
    <submittedName>
        <fullName evidence="1">TIGR02281 family clan AA aspartic protease</fullName>
        <ecNumber evidence="1">3.4.23.-</ecNumber>
    </submittedName>
</protein>
<dbReference type="PROSITE" id="PS00141">
    <property type="entry name" value="ASP_PROTEASE"/>
    <property type="match status" value="1"/>
</dbReference>
<dbReference type="CDD" id="cd05483">
    <property type="entry name" value="retropepsin_like_bacteria"/>
    <property type="match status" value="1"/>
</dbReference>
<keyword evidence="1" id="KW-0645">Protease</keyword>
<dbReference type="NCBIfam" id="TIGR02281">
    <property type="entry name" value="clan_AA_DTGA"/>
    <property type="match status" value="1"/>
</dbReference>
<dbReference type="InterPro" id="IPR034122">
    <property type="entry name" value="Retropepsin-like_bacterial"/>
</dbReference>
<dbReference type="Proteomes" id="UP001385499">
    <property type="component" value="Unassembled WGS sequence"/>
</dbReference>
<evidence type="ECO:0000313" key="1">
    <source>
        <dbReference type="EMBL" id="MEJ8476211.1"/>
    </source>
</evidence>
<comment type="caution">
    <text evidence="1">The sequence shown here is derived from an EMBL/GenBank/DDBJ whole genome shotgun (WGS) entry which is preliminary data.</text>
</comment>
<dbReference type="Pfam" id="PF13975">
    <property type="entry name" value="gag-asp_proteas"/>
    <property type="match status" value="1"/>
</dbReference>
<sequence>MWHYALVFLFVVAALSLVPKLLEGDLSASKVMEMVGYADDEQTEQASDAGGRRVHKVDVSRNGSFVTEARINGRFVEMLIDTGASSVALPEKAARSAGIFLKHSDFNVPVKTANGMTYGARSNLRELKMGRVRLKNVDVLVLRDNALSQPLLGMSALSQLKRFDISNDTMVLIQ</sequence>
<dbReference type="SUPFAM" id="SSF50630">
    <property type="entry name" value="Acid proteases"/>
    <property type="match status" value="1"/>
</dbReference>